<name>A0ABQ6GP30_9GAMM</name>
<comment type="similarity">
    <text evidence="1">Belongs to the membrane fusion protein (MFP) (TC 8.A.1) family.</text>
</comment>
<dbReference type="PANTHER" id="PTHR30469:SF12">
    <property type="entry name" value="MULTIDRUG RESISTANCE PROTEIN MDTA"/>
    <property type="match status" value="1"/>
</dbReference>
<dbReference type="PANTHER" id="PTHR30469">
    <property type="entry name" value="MULTIDRUG RESISTANCE PROTEIN MDTA"/>
    <property type="match status" value="1"/>
</dbReference>
<evidence type="ECO:0000313" key="5">
    <source>
        <dbReference type="EMBL" id="GLX77758.1"/>
    </source>
</evidence>
<dbReference type="SUPFAM" id="SSF111369">
    <property type="entry name" value="HlyD-like secretion proteins"/>
    <property type="match status" value="1"/>
</dbReference>
<dbReference type="Pfam" id="PF25917">
    <property type="entry name" value="BSH_RND"/>
    <property type="match status" value="1"/>
</dbReference>
<evidence type="ECO:0000256" key="2">
    <source>
        <dbReference type="SAM" id="Coils"/>
    </source>
</evidence>
<dbReference type="InterPro" id="IPR058625">
    <property type="entry name" value="MdtA-like_BSH"/>
</dbReference>
<evidence type="ECO:0000313" key="6">
    <source>
        <dbReference type="Proteomes" id="UP001157186"/>
    </source>
</evidence>
<feature type="transmembrane region" description="Helical" evidence="3">
    <location>
        <begin position="20"/>
        <end position="41"/>
    </location>
</feature>
<accession>A0ABQ6GP30</accession>
<dbReference type="Gene3D" id="2.40.420.20">
    <property type="match status" value="1"/>
</dbReference>
<dbReference type="Gene3D" id="2.40.30.170">
    <property type="match status" value="1"/>
</dbReference>
<evidence type="ECO:0000259" key="4">
    <source>
        <dbReference type="Pfam" id="PF25917"/>
    </source>
</evidence>
<keyword evidence="3" id="KW-1133">Transmembrane helix</keyword>
<proteinExistence type="inferred from homology"/>
<keyword evidence="6" id="KW-1185">Reference proteome</keyword>
<keyword evidence="3" id="KW-0472">Membrane</keyword>
<dbReference type="Gene3D" id="1.10.287.470">
    <property type="entry name" value="Helix hairpin bin"/>
    <property type="match status" value="1"/>
</dbReference>
<comment type="caution">
    <text evidence="5">The sequence shown here is derived from an EMBL/GenBank/DDBJ whole genome shotgun (WGS) entry which is preliminary data.</text>
</comment>
<feature type="domain" description="Multidrug resistance protein MdtA-like barrel-sandwich hybrid" evidence="4">
    <location>
        <begin position="83"/>
        <end position="224"/>
    </location>
</feature>
<evidence type="ECO:0000256" key="1">
    <source>
        <dbReference type="ARBA" id="ARBA00009477"/>
    </source>
</evidence>
<sequence length="409" mass="45036">MANKQSSAKVQPRMVPLRYVLTPIAIVFLAIVILMIVSAVAPKPAKKPIEIKAPLVEIMPLVKEAVTFHIESQGSVSPRTETTLISQVSGNVVNVSDKFKVGGFFKQGEVLLEIDDINYQVALVQAESRLGTAQASLVEEQARVEQAKEEWLLSGKSLADAPLVALRQPQLQKAQAELKAAQANLQQAKVTLNRTKIVAPYDAMLRAKYVDIGQFVSTGSQIAMTFAVDYAEVRLPVKQRDILFLDLPKINQEKSFGSAVELTLVIGNEQFHWSSKISRYEGVVDSQSRVHYVVAQIDNPYALLGATRQSELRIGTFVNAKITGQTVENVIAIPRSAISGANTIYLLDSDNKLHIQTIDVLRSDSEYLYTQDELNPDYQLVKTKLETPIDGMTLRTLASESTNVQTGES</sequence>
<evidence type="ECO:0000256" key="3">
    <source>
        <dbReference type="SAM" id="Phobius"/>
    </source>
</evidence>
<dbReference type="Proteomes" id="UP001157186">
    <property type="component" value="Unassembled WGS sequence"/>
</dbReference>
<dbReference type="Gene3D" id="2.40.50.100">
    <property type="match status" value="1"/>
</dbReference>
<dbReference type="RefSeq" id="WP_284243651.1">
    <property type="nucleotide sequence ID" value="NZ_BSST01000001.1"/>
</dbReference>
<dbReference type="NCBIfam" id="TIGR01730">
    <property type="entry name" value="RND_mfp"/>
    <property type="match status" value="1"/>
</dbReference>
<organism evidence="5 6">
    <name type="scientific">Thalassotalea insulae</name>
    <dbReference type="NCBI Taxonomy" id="2056778"/>
    <lineage>
        <taxon>Bacteria</taxon>
        <taxon>Pseudomonadati</taxon>
        <taxon>Pseudomonadota</taxon>
        <taxon>Gammaproteobacteria</taxon>
        <taxon>Alteromonadales</taxon>
        <taxon>Colwelliaceae</taxon>
        <taxon>Thalassotalea</taxon>
    </lineage>
</organism>
<dbReference type="EMBL" id="BSST01000001">
    <property type="protein sequence ID" value="GLX77758.1"/>
    <property type="molecule type" value="Genomic_DNA"/>
</dbReference>
<keyword evidence="2" id="KW-0175">Coiled coil</keyword>
<keyword evidence="3" id="KW-0812">Transmembrane</keyword>
<dbReference type="InterPro" id="IPR006143">
    <property type="entry name" value="RND_pump_MFP"/>
</dbReference>
<reference evidence="5 6" key="1">
    <citation type="submission" date="2023-03" db="EMBL/GenBank/DDBJ databases">
        <title>Draft genome sequence of Thalassotalea insulae KCTC 62186T.</title>
        <authorList>
            <person name="Sawabe T."/>
        </authorList>
    </citation>
    <scope>NUCLEOTIDE SEQUENCE [LARGE SCALE GENOMIC DNA]</scope>
    <source>
        <strain evidence="5 6">KCTC 62186</strain>
    </source>
</reference>
<protein>
    <submittedName>
        <fullName evidence="5">RND superfamily efflux pump MFP component</fullName>
    </submittedName>
</protein>
<feature type="coiled-coil region" evidence="2">
    <location>
        <begin position="130"/>
        <end position="198"/>
    </location>
</feature>
<gene>
    <name evidence="5" type="ORF">tinsulaeT_10980</name>
</gene>